<evidence type="ECO:0000259" key="11">
    <source>
        <dbReference type="PROSITE" id="PS50042"/>
    </source>
</evidence>
<sequence>MRHHKVPGGMKRRVLRWYDYSWSRGRIQGGGDINTALGLLPDKLKTELALHVNLSVLKKVTIFQECQPEFLHDLVLKMKAYIFTPGDSICRKGEVAREMFIIADGILEVLSETGKVLTTMKAGDFFGEIGILNLDGLNKRTADVRSVGYSELFSLSREDVLTAMKDYPDAQQILQTLGRKRLMEVRCVNKKYAKSQTDKERELRSRTHQKQLNYVAVQTDNFDESVAANKVNDKRKNDVKGLINVLKKSRNSRLRNELLEMQHIQNLSPNDSKSAIKQMPHAFSDDKEEKLEEKDEKTDNTPSPIGAGLPLLQRLRLLKEKQDREERAPKLALTPTNHTHAMCTIPSQESIQEEPEGEVVEGFPFTQHLQQQLKAQNETTSSTGPKLQTSSNCNRRSNNATNTSTLSVAEIKPIMKVSFRKKLHELKQCETDHKLTEIKDTINVLPENQTPNTLPLTKSHYIEKEKATAEDNASCKSCKPIGTISNKIVKPPPAKASVLSDAETVIKPWSKLKIATLSSSYTSLATSYTSSEDAHSPVRNHSLENVRNDCILKEKKAPRSKPVFYATREKLNFNNRSKMEDRLKVRSLNRAKFYQSVSDLSAEYKRLPFVKRLKILNERHKLAELEKDLQIRSFSLDDPKSISCIPFTETIYRCQSDMSGINTQTLLAYESSSTTSTNTSTSENSRRSSYRIRRNHFKILEQNYLPLSPDNKEAERKHVKSILKKLNKTTDCGKQTETSDKSSQITSEPLQNSSVCSAEPTSKWIADASNTASNFELFQHSQIEAKTSNIGFSESGLTPLTYDQIIKNSKLSTEREYENHLRSLQACSKTEDQHSYLGGVEEEMKRRDAIIAQLKTQLKTVSLNVPSSSSLDSKVNLEHQLQFTSNDFGAGDTSSSASSVEPFFMRRDSLDTVFTPSPLTMTSNRPLITSPKPSRLANADIFTHPIKQFQNETDKRKKQSTNLRQSQTKHESVKITPTTSDSVIVDVGDSSNTSSSTEKLIPKQRIDYHTKDEDLSSNRNYRNDWEVKMLAAEMEKQERKVTYSPLHSFLRKRRKFSDVDTEYAGTEMINTAHDLTIACRSRTSSLDQFTINFENESYNSKLNVAARKNNNYQTNIDRNEKNF</sequence>
<dbReference type="AlphaFoldDB" id="A0A1A9X0B3"/>
<proteinExistence type="predicted"/>
<evidence type="ECO:0000256" key="4">
    <source>
        <dbReference type="ARBA" id="ARBA00022989"/>
    </source>
</evidence>
<name>A0A1A9X0B3_9MUSC</name>
<dbReference type="FunFam" id="2.60.120.10:FF:000058">
    <property type="entry name" value="Uncharacterized protein, isoform D"/>
    <property type="match status" value="1"/>
</dbReference>
<keyword evidence="9" id="KW-0175">Coiled coil</keyword>
<keyword evidence="8" id="KW-0407">Ion channel</keyword>
<evidence type="ECO:0000256" key="6">
    <source>
        <dbReference type="ARBA" id="ARBA00023136"/>
    </source>
</evidence>
<dbReference type="GO" id="GO:0044877">
    <property type="term" value="F:protein-containing complex binding"/>
    <property type="evidence" value="ECO:0007669"/>
    <property type="project" value="TreeGrafter"/>
</dbReference>
<feature type="region of interest" description="Disordered" evidence="10">
    <location>
        <begin position="946"/>
        <end position="977"/>
    </location>
</feature>
<dbReference type="InterPro" id="IPR018490">
    <property type="entry name" value="cNMP-bd_dom_sf"/>
</dbReference>
<reference evidence="12" key="2">
    <citation type="submission" date="2020-05" db="UniProtKB">
        <authorList>
            <consortium name="EnsemblMetazoa"/>
        </authorList>
    </citation>
    <scope>IDENTIFICATION</scope>
    <source>
        <strain evidence="12">IAEA</strain>
    </source>
</reference>
<feature type="compositionally biased region" description="Low complexity" evidence="10">
    <location>
        <begin position="389"/>
        <end position="401"/>
    </location>
</feature>
<dbReference type="PROSITE" id="PS50042">
    <property type="entry name" value="CNMP_BINDING_3"/>
    <property type="match status" value="1"/>
</dbReference>
<dbReference type="GO" id="GO:0016020">
    <property type="term" value="C:membrane"/>
    <property type="evidence" value="ECO:0007669"/>
    <property type="project" value="UniProtKB-SubCell"/>
</dbReference>
<evidence type="ECO:0000256" key="1">
    <source>
        <dbReference type="ARBA" id="ARBA00004141"/>
    </source>
</evidence>
<keyword evidence="3" id="KW-0812">Transmembrane</keyword>
<feature type="compositionally biased region" description="Polar residues" evidence="10">
    <location>
        <begin position="371"/>
        <end position="388"/>
    </location>
</feature>
<keyword evidence="5" id="KW-0406">Ion transport</keyword>
<dbReference type="PROSITE" id="PS00889">
    <property type="entry name" value="CNMP_BINDING_2"/>
    <property type="match status" value="1"/>
</dbReference>
<dbReference type="VEuPathDB" id="VectorBase:GBRI039526"/>
<feature type="region of interest" description="Disordered" evidence="10">
    <location>
        <begin position="282"/>
        <end position="308"/>
    </location>
</feature>
<keyword evidence="2" id="KW-0813">Transport</keyword>
<keyword evidence="6" id="KW-0472">Membrane</keyword>
<feature type="compositionally biased region" description="Basic and acidic residues" evidence="10">
    <location>
        <begin position="283"/>
        <end position="299"/>
    </location>
</feature>
<accession>A0A1A9X0B3</accession>
<feature type="domain" description="Cyclic nucleotide-binding" evidence="11">
    <location>
        <begin position="62"/>
        <end position="158"/>
    </location>
</feature>
<protein>
    <submittedName>
        <fullName evidence="12">Cyclic nucleotide-binding domain-containing protein</fullName>
    </submittedName>
</protein>
<dbReference type="GO" id="GO:0005221">
    <property type="term" value="F:intracellularly cyclic nucleotide-activated monoatomic cation channel activity"/>
    <property type="evidence" value="ECO:0007669"/>
    <property type="project" value="InterPro"/>
</dbReference>
<evidence type="ECO:0000256" key="2">
    <source>
        <dbReference type="ARBA" id="ARBA00022448"/>
    </source>
</evidence>
<dbReference type="STRING" id="37001.A0A1A9X0B3"/>
<dbReference type="CDD" id="cd00038">
    <property type="entry name" value="CAP_ED"/>
    <property type="match status" value="1"/>
</dbReference>
<dbReference type="EnsemblMetazoa" id="GBRI039526-RA">
    <property type="protein sequence ID" value="GBRI039526-PA"/>
    <property type="gene ID" value="GBRI039526"/>
</dbReference>
<dbReference type="InterPro" id="IPR018488">
    <property type="entry name" value="cNMP-bd_CS"/>
</dbReference>
<dbReference type="PROSITE" id="PS00888">
    <property type="entry name" value="CNMP_BINDING_1"/>
    <property type="match status" value="1"/>
</dbReference>
<keyword evidence="13" id="KW-1185">Reference proteome</keyword>
<dbReference type="PANTHER" id="PTHR45638">
    <property type="entry name" value="CYCLIC NUCLEOTIDE-GATED CATION CHANNEL SUBUNIT A"/>
    <property type="match status" value="1"/>
</dbReference>
<evidence type="ECO:0000256" key="10">
    <source>
        <dbReference type="SAM" id="MobiDB-lite"/>
    </source>
</evidence>
<dbReference type="SUPFAM" id="SSF51206">
    <property type="entry name" value="cAMP-binding domain-like"/>
    <property type="match status" value="1"/>
</dbReference>
<reference evidence="13" key="1">
    <citation type="submission" date="2014-03" db="EMBL/GenBank/DDBJ databases">
        <authorList>
            <person name="Aksoy S."/>
            <person name="Warren W."/>
            <person name="Wilson R.K."/>
        </authorList>
    </citation>
    <scope>NUCLEOTIDE SEQUENCE [LARGE SCALE GENOMIC DNA]</scope>
    <source>
        <strain evidence="13">IAEA</strain>
    </source>
</reference>
<evidence type="ECO:0000256" key="9">
    <source>
        <dbReference type="SAM" id="Coils"/>
    </source>
</evidence>
<dbReference type="Pfam" id="PF00027">
    <property type="entry name" value="cNMP_binding"/>
    <property type="match status" value="1"/>
</dbReference>
<evidence type="ECO:0000313" key="13">
    <source>
        <dbReference type="Proteomes" id="UP000091820"/>
    </source>
</evidence>
<evidence type="ECO:0000256" key="3">
    <source>
        <dbReference type="ARBA" id="ARBA00022692"/>
    </source>
</evidence>
<dbReference type="SMART" id="SM00100">
    <property type="entry name" value="cNMP"/>
    <property type="match status" value="1"/>
</dbReference>
<dbReference type="InterPro" id="IPR014710">
    <property type="entry name" value="RmlC-like_jellyroll"/>
</dbReference>
<evidence type="ECO:0000256" key="8">
    <source>
        <dbReference type="ARBA" id="ARBA00023303"/>
    </source>
</evidence>
<dbReference type="Proteomes" id="UP000091820">
    <property type="component" value="Unassembled WGS sequence"/>
</dbReference>
<dbReference type="Gene3D" id="2.60.120.10">
    <property type="entry name" value="Jelly Rolls"/>
    <property type="match status" value="1"/>
</dbReference>
<feature type="region of interest" description="Disordered" evidence="10">
    <location>
        <begin position="731"/>
        <end position="754"/>
    </location>
</feature>
<dbReference type="PANTHER" id="PTHR45638:SF7">
    <property type="entry name" value="CYCLIC NUCLEOTIDE-GATED ION CHANNEL-LIKE, ISOFORM E"/>
    <property type="match status" value="1"/>
</dbReference>
<evidence type="ECO:0000256" key="7">
    <source>
        <dbReference type="ARBA" id="ARBA00023286"/>
    </source>
</evidence>
<comment type="subcellular location">
    <subcellularLocation>
        <location evidence="1">Membrane</location>
        <topology evidence="1">Multi-pass membrane protein</topology>
    </subcellularLocation>
</comment>
<evidence type="ECO:0000313" key="12">
    <source>
        <dbReference type="EnsemblMetazoa" id="GBRI039526-PA"/>
    </source>
</evidence>
<dbReference type="InterPro" id="IPR050866">
    <property type="entry name" value="CNG_cation_channel"/>
</dbReference>
<dbReference type="Gene3D" id="1.10.287.630">
    <property type="entry name" value="Helix hairpin bin"/>
    <property type="match status" value="1"/>
</dbReference>
<feature type="region of interest" description="Disordered" evidence="10">
    <location>
        <begin position="371"/>
        <end position="401"/>
    </location>
</feature>
<evidence type="ECO:0000256" key="5">
    <source>
        <dbReference type="ARBA" id="ARBA00023065"/>
    </source>
</evidence>
<organism evidence="12 13">
    <name type="scientific">Glossina brevipalpis</name>
    <dbReference type="NCBI Taxonomy" id="37001"/>
    <lineage>
        <taxon>Eukaryota</taxon>
        <taxon>Metazoa</taxon>
        <taxon>Ecdysozoa</taxon>
        <taxon>Arthropoda</taxon>
        <taxon>Hexapoda</taxon>
        <taxon>Insecta</taxon>
        <taxon>Pterygota</taxon>
        <taxon>Neoptera</taxon>
        <taxon>Endopterygota</taxon>
        <taxon>Diptera</taxon>
        <taxon>Brachycera</taxon>
        <taxon>Muscomorpha</taxon>
        <taxon>Hippoboscoidea</taxon>
        <taxon>Glossinidae</taxon>
        <taxon>Glossina</taxon>
    </lineage>
</organism>
<feature type="coiled-coil region" evidence="9">
    <location>
        <begin position="1095"/>
        <end position="1122"/>
    </location>
</feature>
<keyword evidence="7" id="KW-1071">Ligand-gated ion channel</keyword>
<keyword evidence="4" id="KW-1133">Transmembrane helix</keyword>
<dbReference type="InterPro" id="IPR000595">
    <property type="entry name" value="cNMP-bd_dom"/>
</dbReference>